<feature type="domain" description="Chromosomal replication initiator DnaA C-terminal" evidence="2">
    <location>
        <begin position="86"/>
        <end position="155"/>
    </location>
</feature>
<dbReference type="Gene3D" id="1.10.1750.10">
    <property type="match status" value="1"/>
</dbReference>
<name>A0A6J5KYF6_9CAUD</name>
<dbReference type="SUPFAM" id="SSF48295">
    <property type="entry name" value="TrpR-like"/>
    <property type="match status" value="1"/>
</dbReference>
<organism evidence="3">
    <name type="scientific">uncultured Caudovirales phage</name>
    <dbReference type="NCBI Taxonomy" id="2100421"/>
    <lineage>
        <taxon>Viruses</taxon>
        <taxon>Duplodnaviria</taxon>
        <taxon>Heunggongvirae</taxon>
        <taxon>Uroviricota</taxon>
        <taxon>Caudoviricetes</taxon>
        <taxon>Peduoviridae</taxon>
        <taxon>Maltschvirus</taxon>
        <taxon>Maltschvirus maltsch</taxon>
    </lineage>
</organism>
<protein>
    <submittedName>
        <fullName evidence="3">Chromosomal replication initiator, DnaA C-terminal</fullName>
    </submittedName>
</protein>
<evidence type="ECO:0000259" key="2">
    <source>
        <dbReference type="SMART" id="SM00760"/>
    </source>
</evidence>
<proteinExistence type="predicted"/>
<reference evidence="3" key="1">
    <citation type="submission" date="2020-04" db="EMBL/GenBank/DDBJ databases">
        <authorList>
            <person name="Chiriac C."/>
            <person name="Salcher M."/>
            <person name="Ghai R."/>
            <person name="Kavagutti S V."/>
        </authorList>
    </citation>
    <scope>NUCLEOTIDE SEQUENCE</scope>
</reference>
<dbReference type="GO" id="GO:0005524">
    <property type="term" value="F:ATP binding"/>
    <property type="evidence" value="ECO:0007669"/>
    <property type="project" value="InterPro"/>
</dbReference>
<evidence type="ECO:0000313" key="3">
    <source>
        <dbReference type="EMBL" id="CAB4127618.1"/>
    </source>
</evidence>
<dbReference type="Pfam" id="PF08299">
    <property type="entry name" value="Bac_DnaA_C"/>
    <property type="match status" value="1"/>
</dbReference>
<dbReference type="InterPro" id="IPR010921">
    <property type="entry name" value="Trp_repressor/repl_initiator"/>
</dbReference>
<dbReference type="SMART" id="SM00760">
    <property type="entry name" value="Bac_DnaA_C"/>
    <property type="match status" value="1"/>
</dbReference>
<sequence length="205" mass="23723">MLSDYERELSTHYAQVRKRLRGEPPKQIMAIPPRPAPEPEPVVEPEPEPVFEPKTVSGLAKTHIICNGDFVSVNGSSGQYGHLRRSFKDVLNDVSRETGVPKEHIMGHQRLKHMVDARRFFWWRVVNECPHLSIAEIGRRSGHDHTTVLHGVKRYEDILSGEFVDYRLKNISKPEREREKNGRYVRYRATGRKWCGLLGYKKGVE</sequence>
<dbReference type="GO" id="GO:0043565">
    <property type="term" value="F:sequence-specific DNA binding"/>
    <property type="evidence" value="ECO:0007669"/>
    <property type="project" value="InterPro"/>
</dbReference>
<accession>A0A6J5KYF6</accession>
<gene>
    <name evidence="3" type="ORF">UFOVP95_40</name>
</gene>
<dbReference type="InterPro" id="IPR013159">
    <property type="entry name" value="DnaA_C"/>
</dbReference>
<dbReference type="GO" id="GO:0006275">
    <property type="term" value="P:regulation of DNA replication"/>
    <property type="evidence" value="ECO:0007669"/>
    <property type="project" value="InterPro"/>
</dbReference>
<dbReference type="GO" id="GO:0006270">
    <property type="term" value="P:DNA replication initiation"/>
    <property type="evidence" value="ECO:0007669"/>
    <property type="project" value="InterPro"/>
</dbReference>
<feature type="region of interest" description="Disordered" evidence="1">
    <location>
        <begin position="16"/>
        <end position="47"/>
    </location>
</feature>
<dbReference type="EMBL" id="LR796213">
    <property type="protein sequence ID" value="CAB4127618.1"/>
    <property type="molecule type" value="Genomic_DNA"/>
</dbReference>
<evidence type="ECO:0000256" key="1">
    <source>
        <dbReference type="SAM" id="MobiDB-lite"/>
    </source>
</evidence>